<evidence type="ECO:0000313" key="3">
    <source>
        <dbReference type="Proteomes" id="UP000192738"/>
    </source>
</evidence>
<dbReference type="OrthoDB" id="280278at2"/>
<evidence type="ECO:0000256" key="1">
    <source>
        <dbReference type="SAM" id="MobiDB-lite"/>
    </source>
</evidence>
<feature type="region of interest" description="Disordered" evidence="1">
    <location>
        <begin position="49"/>
        <end position="69"/>
    </location>
</feature>
<dbReference type="RefSeq" id="WP_084576568.1">
    <property type="nucleotide sequence ID" value="NZ_CP155572.1"/>
</dbReference>
<gene>
    <name evidence="2" type="ORF">SAMN04488500_11289</name>
</gene>
<protein>
    <submittedName>
        <fullName evidence="2">Uncharacterized protein</fullName>
    </submittedName>
</protein>
<reference evidence="2 3" key="1">
    <citation type="submission" date="2017-04" db="EMBL/GenBank/DDBJ databases">
        <authorList>
            <person name="Afonso C.L."/>
            <person name="Miller P.J."/>
            <person name="Scott M.A."/>
            <person name="Spackman E."/>
            <person name="Goraichik I."/>
            <person name="Dimitrov K.M."/>
            <person name="Suarez D.L."/>
            <person name="Swayne D.E."/>
        </authorList>
    </citation>
    <scope>NUCLEOTIDE SEQUENCE [LARGE SCALE GENOMIC DNA]</scope>
    <source>
        <strain evidence="2 3">DSM 5090</strain>
    </source>
</reference>
<feature type="compositionally biased region" description="Basic residues" evidence="1">
    <location>
        <begin position="49"/>
        <end position="59"/>
    </location>
</feature>
<dbReference type="EMBL" id="FWXI01000012">
    <property type="protein sequence ID" value="SMC90006.1"/>
    <property type="molecule type" value="Genomic_DNA"/>
</dbReference>
<dbReference type="Proteomes" id="UP000192738">
    <property type="component" value="Unassembled WGS sequence"/>
</dbReference>
<sequence>MKNRIFECSDCGHVWEVEPCTKGGRHGYEIACSKCGSMSKMKIDAVGKKHPCGGQHHSHDKNNCNNCGH</sequence>
<evidence type="ECO:0000313" key="2">
    <source>
        <dbReference type="EMBL" id="SMC90006.1"/>
    </source>
</evidence>
<organism evidence="2 3">
    <name type="scientific">Sporomusa malonica</name>
    <dbReference type="NCBI Taxonomy" id="112901"/>
    <lineage>
        <taxon>Bacteria</taxon>
        <taxon>Bacillati</taxon>
        <taxon>Bacillota</taxon>
        <taxon>Negativicutes</taxon>
        <taxon>Selenomonadales</taxon>
        <taxon>Sporomusaceae</taxon>
        <taxon>Sporomusa</taxon>
    </lineage>
</organism>
<name>A0A1W2CYI9_9FIRM</name>
<accession>A0A1W2CYI9</accession>
<dbReference type="AlphaFoldDB" id="A0A1W2CYI9"/>
<proteinExistence type="predicted"/>
<keyword evidence="3" id="KW-1185">Reference proteome</keyword>